<keyword evidence="3" id="KW-1185">Reference proteome</keyword>
<protein>
    <submittedName>
        <fullName evidence="2">Uncharacterized protein</fullName>
    </submittedName>
</protein>
<evidence type="ECO:0000313" key="2">
    <source>
        <dbReference type="EnsemblPlants" id="AUR62019669-RA:cds"/>
    </source>
</evidence>
<accession>A0A803LW18</accession>
<sequence length="361" mass="41617">MAVGTRTQSSSEIMHNKQKYSQKLKISKKNKEKHGIEATEDYVAGNPEIEKFMEERILSPRASMEELEQKERVRQTFSDWVSAVKASAKISSQMRGTHDQKTVEGNEIEQNLRLSLGRIQIRALKLSIDSPWVVLGDFNCILEAEERIGAPVSWREMADFRAYIEDCDLSDMKYSGNFYTWNNKQTSEVGDFDHCPGIVHVYPEQQVGKKPFRYFNMWSKRSEFRDLVLGAWHNEVEGTPMYKIVKKLKMVKKSLIELNKFGCQNVEIQYNLAKQKLDSCQSALHSNPAKTDWIVDGDQNTTLFHKSLRKRNMQNRVYTIKNLNGENVDSMSEVPKAFLDYYNVLLGSNAEQRNPVNVAIV</sequence>
<name>A0A803LW18_CHEQI</name>
<dbReference type="SUPFAM" id="SSF56219">
    <property type="entry name" value="DNase I-like"/>
    <property type="match status" value="1"/>
</dbReference>
<organism evidence="2 3">
    <name type="scientific">Chenopodium quinoa</name>
    <name type="common">Quinoa</name>
    <dbReference type="NCBI Taxonomy" id="63459"/>
    <lineage>
        <taxon>Eukaryota</taxon>
        <taxon>Viridiplantae</taxon>
        <taxon>Streptophyta</taxon>
        <taxon>Embryophyta</taxon>
        <taxon>Tracheophyta</taxon>
        <taxon>Spermatophyta</taxon>
        <taxon>Magnoliopsida</taxon>
        <taxon>eudicotyledons</taxon>
        <taxon>Gunneridae</taxon>
        <taxon>Pentapetalae</taxon>
        <taxon>Caryophyllales</taxon>
        <taxon>Chenopodiaceae</taxon>
        <taxon>Chenopodioideae</taxon>
        <taxon>Atripliceae</taxon>
        <taxon>Chenopodium</taxon>
    </lineage>
</organism>
<proteinExistence type="predicted"/>
<dbReference type="EnsemblPlants" id="AUR62019669-RA">
    <property type="protein sequence ID" value="AUR62019669-RA:cds"/>
    <property type="gene ID" value="AUR62019669"/>
</dbReference>
<dbReference type="AlphaFoldDB" id="A0A803LW18"/>
<reference evidence="2" key="1">
    <citation type="journal article" date="2017" name="Nature">
        <title>The genome of Chenopodium quinoa.</title>
        <authorList>
            <person name="Jarvis D.E."/>
            <person name="Ho Y.S."/>
            <person name="Lightfoot D.J."/>
            <person name="Schmoeckel S.M."/>
            <person name="Li B."/>
            <person name="Borm T.J.A."/>
            <person name="Ohyanagi H."/>
            <person name="Mineta K."/>
            <person name="Michell C.T."/>
            <person name="Saber N."/>
            <person name="Kharbatia N.M."/>
            <person name="Rupper R.R."/>
            <person name="Sharp A.R."/>
            <person name="Dally N."/>
            <person name="Boughton B.A."/>
            <person name="Woo Y.H."/>
            <person name="Gao G."/>
            <person name="Schijlen E.G.W.M."/>
            <person name="Guo X."/>
            <person name="Momin A.A."/>
            <person name="Negrao S."/>
            <person name="Al-Babili S."/>
            <person name="Gehring C."/>
            <person name="Roessner U."/>
            <person name="Jung C."/>
            <person name="Murphy K."/>
            <person name="Arold S.T."/>
            <person name="Gojobori T."/>
            <person name="van der Linden C.G."/>
            <person name="van Loo E.N."/>
            <person name="Jellen E.N."/>
            <person name="Maughan P.J."/>
            <person name="Tester M."/>
        </authorList>
    </citation>
    <scope>NUCLEOTIDE SEQUENCE [LARGE SCALE GENOMIC DNA]</scope>
    <source>
        <strain evidence="2">cv. PI 614886</strain>
    </source>
</reference>
<dbReference type="Gene3D" id="3.60.10.10">
    <property type="entry name" value="Endonuclease/exonuclease/phosphatase"/>
    <property type="match status" value="1"/>
</dbReference>
<dbReference type="PANTHER" id="PTHR33710">
    <property type="entry name" value="BNAC02G09200D PROTEIN"/>
    <property type="match status" value="1"/>
</dbReference>
<dbReference type="InterPro" id="IPR036691">
    <property type="entry name" value="Endo/exonu/phosph_ase_sf"/>
</dbReference>
<evidence type="ECO:0000313" key="3">
    <source>
        <dbReference type="Proteomes" id="UP000596660"/>
    </source>
</evidence>
<dbReference type="PANTHER" id="PTHR33710:SF81">
    <property type="entry name" value="ENDONUCLEASE_EXONUCLEASE_PHOSPHATASE DOMAIN-CONTAINING PROTEIN"/>
    <property type="match status" value="1"/>
</dbReference>
<dbReference type="Gramene" id="AUR62019669-RA">
    <property type="protein sequence ID" value="AUR62019669-RA:cds"/>
    <property type="gene ID" value="AUR62019669"/>
</dbReference>
<evidence type="ECO:0000256" key="1">
    <source>
        <dbReference type="SAM" id="MobiDB-lite"/>
    </source>
</evidence>
<dbReference type="Proteomes" id="UP000596660">
    <property type="component" value="Unplaced"/>
</dbReference>
<feature type="compositionally biased region" description="Basic residues" evidence="1">
    <location>
        <begin position="16"/>
        <end position="32"/>
    </location>
</feature>
<feature type="region of interest" description="Disordered" evidence="1">
    <location>
        <begin position="1"/>
        <end position="35"/>
    </location>
</feature>
<feature type="compositionally biased region" description="Polar residues" evidence="1">
    <location>
        <begin position="1"/>
        <end position="13"/>
    </location>
</feature>
<reference evidence="2" key="2">
    <citation type="submission" date="2021-03" db="UniProtKB">
        <authorList>
            <consortium name="EnsemblPlants"/>
        </authorList>
    </citation>
    <scope>IDENTIFICATION</scope>
</reference>